<dbReference type="EMBL" id="BEHT01000036">
    <property type="protein sequence ID" value="GBC99733.1"/>
    <property type="molecule type" value="Genomic_DNA"/>
</dbReference>
<proteinExistence type="predicted"/>
<feature type="transmembrane region" description="Helical" evidence="1">
    <location>
        <begin position="142"/>
        <end position="162"/>
    </location>
</feature>
<organism evidence="2 3">
    <name type="scientific">Candidatus Fervidibacter japonicus</name>
    <dbReference type="NCBI Taxonomy" id="2035412"/>
    <lineage>
        <taxon>Bacteria</taxon>
        <taxon>Candidatus Fervidibacterota</taxon>
        <taxon>Candidatus Fervidibacter</taxon>
    </lineage>
</organism>
<keyword evidence="1" id="KW-0812">Transmembrane</keyword>
<dbReference type="AlphaFoldDB" id="A0A2H5XEX1"/>
<sequence length="279" mass="29460">MWTVAAVAALVAVWTRLSLANVARQPLLRRRNYLGEEVIGSAGLAFVGAAVVGWLLLSVGGELVWHESGALSAVALWFGALGLLDDIAGDPQVKGLGGHWRTLWRERRLTTGMVKALGGGLGALVAAACRTAIAPVEGANALLQWLVDATLIALSANALNLLDVRPARALKGFWLLSAVGVAVAGGSGWVALVPLWAGTLAYAPADFRRHAMLGDAGANPLGACLGLWLSAHWDLPAQAVLVGILVAFHLYAERRSLTADIERVALLRWLDNLGVRRDR</sequence>
<evidence type="ECO:0000313" key="2">
    <source>
        <dbReference type="EMBL" id="GBC99733.1"/>
    </source>
</evidence>
<comment type="caution">
    <text evidence="2">The sequence shown here is derived from an EMBL/GenBank/DDBJ whole genome shotgun (WGS) entry which is preliminary data.</text>
</comment>
<feature type="transmembrane region" description="Helical" evidence="1">
    <location>
        <begin position="44"/>
        <end position="65"/>
    </location>
</feature>
<evidence type="ECO:0008006" key="4">
    <source>
        <dbReference type="Google" id="ProtNLM"/>
    </source>
</evidence>
<gene>
    <name evidence="2" type="ORF">HRbin17_02264</name>
</gene>
<accession>A0A2H5XEX1</accession>
<name>A0A2H5XEX1_9BACT</name>
<reference evidence="3" key="1">
    <citation type="submission" date="2017-09" db="EMBL/GenBank/DDBJ databases">
        <title>Metaegenomics of thermophilic ammonia-oxidizing enrichment culture.</title>
        <authorList>
            <person name="Kato S."/>
            <person name="Suzuki K."/>
        </authorList>
    </citation>
    <scope>NUCLEOTIDE SEQUENCE [LARGE SCALE GENOMIC DNA]</scope>
</reference>
<feature type="transmembrane region" description="Helical" evidence="1">
    <location>
        <begin position="174"/>
        <end position="197"/>
    </location>
</feature>
<keyword evidence="1" id="KW-1133">Transmembrane helix</keyword>
<dbReference type="Proteomes" id="UP000236173">
    <property type="component" value="Unassembled WGS sequence"/>
</dbReference>
<protein>
    <recommendedName>
        <fullName evidence="4">Glycosyl transferase family 4</fullName>
    </recommendedName>
</protein>
<evidence type="ECO:0000256" key="1">
    <source>
        <dbReference type="SAM" id="Phobius"/>
    </source>
</evidence>
<evidence type="ECO:0000313" key="3">
    <source>
        <dbReference type="Proteomes" id="UP000236173"/>
    </source>
</evidence>
<keyword evidence="1" id="KW-0472">Membrane</keyword>
<feature type="transmembrane region" description="Helical" evidence="1">
    <location>
        <begin position="116"/>
        <end position="136"/>
    </location>
</feature>
<feature type="transmembrane region" description="Helical" evidence="1">
    <location>
        <begin position="235"/>
        <end position="252"/>
    </location>
</feature>